<evidence type="ECO:0000256" key="2">
    <source>
        <dbReference type="ARBA" id="ARBA00023125"/>
    </source>
</evidence>
<dbReference type="EMBL" id="QQWO01000005">
    <property type="protein sequence ID" value="RSV04678.1"/>
    <property type="molecule type" value="Genomic_DNA"/>
</dbReference>
<reference evidence="8" key="2">
    <citation type="submission" date="2016-12" db="EMBL/GenBank/DDBJ databases">
        <title>Whole genome sequencing of Sphingomonas sp. ABOJV.</title>
        <authorList>
            <person name="Conlan S."/>
            <person name="Thomas P.J."/>
            <person name="Mullikin J."/>
            <person name="Palmore T.N."/>
            <person name="Frank K.M."/>
            <person name="Segre J.A."/>
        </authorList>
    </citation>
    <scope>NUCLEOTIDE SEQUENCE [LARGE SCALE GENOMIC DNA]</scope>
    <source>
        <strain evidence="8">ABOJV</strain>
    </source>
</reference>
<reference evidence="10" key="3">
    <citation type="submission" date="2018-07" db="EMBL/GenBank/DDBJ databases">
        <title>Genomic and Epidemiologic Investigation of an Indolent Hospital Outbreak.</title>
        <authorList>
            <person name="Johnson R.C."/>
            <person name="Deming C."/>
            <person name="Conlan S."/>
            <person name="Zellmer C.J."/>
            <person name="Michelin A.V."/>
            <person name="Lee-Lin S.-Q."/>
            <person name="Thomas P.J."/>
            <person name="Park M."/>
            <person name="Weingarten R.A."/>
            <person name="Less J."/>
            <person name="Dekker J.P."/>
            <person name="Frank K.M."/>
            <person name="Musser K.A."/>
            <person name="Mcquiston J.R."/>
            <person name="Henderson D.K."/>
            <person name="Lau A.F."/>
            <person name="Palmore T.N."/>
            <person name="Segre J.A."/>
        </authorList>
    </citation>
    <scope>NUCLEOTIDE SEQUENCE [LARGE SCALE GENOMIC DNA]</scope>
    <source>
        <strain evidence="10">SK-CDC1_0717</strain>
    </source>
</reference>
<dbReference type="Proteomes" id="UP000185161">
    <property type="component" value="Chromosome"/>
</dbReference>
<dbReference type="PANTHER" id="PTHR33164:SF89">
    <property type="entry name" value="MARR FAMILY REGULATORY PROTEIN"/>
    <property type="match status" value="1"/>
</dbReference>
<dbReference type="KEGG" id="skr:BRX40_12265"/>
<dbReference type="GO" id="GO:0003700">
    <property type="term" value="F:DNA-binding transcription factor activity"/>
    <property type="evidence" value="ECO:0007669"/>
    <property type="project" value="InterPro"/>
</dbReference>
<reference evidence="6 9" key="4">
    <citation type="submission" date="2018-07" db="EMBL/GenBank/DDBJ databases">
        <title>Genomic and Epidemiologic Investigation of an Indolent Hospital Outbreak.</title>
        <authorList>
            <person name="Johnson R.C."/>
            <person name="Deming C."/>
            <person name="Conlan S."/>
            <person name="Zellmer C.J."/>
            <person name="Michelin A.V."/>
            <person name="Lee-Lin S."/>
            <person name="Thomas P.J."/>
            <person name="Park M."/>
            <person name="Weingarten R.A."/>
            <person name="Less J."/>
            <person name="Dekker J.P."/>
            <person name="Frank K.M."/>
            <person name="Musser K.A."/>
            <person name="Mcquiston J.R."/>
            <person name="Henderson D.K."/>
            <person name="Lau A.F."/>
            <person name="Palmore T.N."/>
            <person name="Segre J.A."/>
        </authorList>
    </citation>
    <scope>NUCLEOTIDE SEQUENCE [LARGE SCALE GENOMIC DNA]</scope>
    <source>
        <strain evidence="7">SK-CDC1_0717</strain>
        <strain evidence="6 9">SK-NIH.Env10_0317</strain>
    </source>
</reference>
<dbReference type="Pfam" id="PF12802">
    <property type="entry name" value="MarR_2"/>
    <property type="match status" value="1"/>
</dbReference>
<accession>A0A1L6JAZ7</accession>
<dbReference type="GO" id="GO:0006950">
    <property type="term" value="P:response to stress"/>
    <property type="evidence" value="ECO:0007669"/>
    <property type="project" value="TreeGrafter"/>
</dbReference>
<protein>
    <submittedName>
        <fullName evidence="5">MarR family transcriptional regulator</fullName>
    </submittedName>
</protein>
<dbReference type="InterPro" id="IPR039422">
    <property type="entry name" value="MarR/SlyA-like"/>
</dbReference>
<evidence type="ECO:0000259" key="4">
    <source>
        <dbReference type="PROSITE" id="PS50995"/>
    </source>
</evidence>
<feature type="domain" description="HTH marR-type" evidence="4">
    <location>
        <begin position="12"/>
        <end position="144"/>
    </location>
</feature>
<dbReference type="AlphaFoldDB" id="A0A1L6JAZ7"/>
<evidence type="ECO:0000313" key="10">
    <source>
        <dbReference type="Proteomes" id="UP000287746"/>
    </source>
</evidence>
<dbReference type="RefSeq" id="WP_066577290.1">
    <property type="nucleotide sequence ID" value="NZ_CP018820.1"/>
</dbReference>
<dbReference type="PANTHER" id="PTHR33164">
    <property type="entry name" value="TRANSCRIPTIONAL REGULATOR, MARR FAMILY"/>
    <property type="match status" value="1"/>
</dbReference>
<dbReference type="PROSITE" id="PS01117">
    <property type="entry name" value="HTH_MARR_1"/>
    <property type="match status" value="1"/>
</dbReference>
<evidence type="ECO:0000313" key="5">
    <source>
        <dbReference type="EMBL" id="APR53101.1"/>
    </source>
</evidence>
<evidence type="ECO:0000313" key="9">
    <source>
        <dbReference type="Proteomes" id="UP000286681"/>
    </source>
</evidence>
<dbReference type="InterPro" id="IPR036388">
    <property type="entry name" value="WH-like_DNA-bd_sf"/>
</dbReference>
<dbReference type="InterPro" id="IPR036390">
    <property type="entry name" value="WH_DNA-bd_sf"/>
</dbReference>
<organism evidence="5 8">
    <name type="scientific">Sphingomonas koreensis</name>
    <dbReference type="NCBI Taxonomy" id="93064"/>
    <lineage>
        <taxon>Bacteria</taxon>
        <taxon>Pseudomonadati</taxon>
        <taxon>Pseudomonadota</taxon>
        <taxon>Alphaproteobacteria</taxon>
        <taxon>Sphingomonadales</taxon>
        <taxon>Sphingomonadaceae</taxon>
        <taxon>Sphingomonas</taxon>
    </lineage>
</organism>
<dbReference type="STRING" id="93064.BRX40_12265"/>
<dbReference type="PROSITE" id="PS50995">
    <property type="entry name" value="HTH_MARR_2"/>
    <property type="match status" value="1"/>
</dbReference>
<dbReference type="Proteomes" id="UP000286681">
    <property type="component" value="Unassembled WGS sequence"/>
</dbReference>
<dbReference type="SUPFAM" id="SSF46785">
    <property type="entry name" value="Winged helix' DNA-binding domain"/>
    <property type="match status" value="1"/>
</dbReference>
<dbReference type="OrthoDB" id="8256382at2"/>
<reference evidence="5" key="1">
    <citation type="submission" date="2016-12" db="EMBL/GenBank/DDBJ databases">
        <title>Whole genome sequencing of Sphingomonas koreensis.</title>
        <authorList>
            <person name="Conlan S."/>
            <person name="Thomas P.J."/>
            <person name="Mullikin J."/>
            <person name="Palmore T.N."/>
            <person name="Frank K.M."/>
            <person name="Segre J.A."/>
        </authorList>
    </citation>
    <scope>NUCLEOTIDE SEQUENCE</scope>
    <source>
        <strain evidence="5">ABOJV</strain>
    </source>
</reference>
<keyword evidence="3" id="KW-0804">Transcription</keyword>
<evidence type="ECO:0000313" key="7">
    <source>
        <dbReference type="EMBL" id="RSY90450.1"/>
    </source>
</evidence>
<keyword evidence="1" id="KW-0805">Transcription regulation</keyword>
<gene>
    <name evidence="5" type="ORF">BRX40_12265</name>
    <name evidence="6" type="ORF">CA257_07045</name>
    <name evidence="7" type="ORF">DAH66_00165</name>
</gene>
<keyword evidence="2" id="KW-0238">DNA-binding</keyword>
<evidence type="ECO:0000256" key="1">
    <source>
        <dbReference type="ARBA" id="ARBA00023015"/>
    </source>
</evidence>
<name>A0A1L6JAZ7_9SPHN</name>
<evidence type="ECO:0000313" key="8">
    <source>
        <dbReference type="Proteomes" id="UP000185161"/>
    </source>
</evidence>
<dbReference type="Gene3D" id="1.10.10.10">
    <property type="entry name" value="Winged helix-like DNA-binding domain superfamily/Winged helix DNA-binding domain"/>
    <property type="match status" value="1"/>
</dbReference>
<proteinExistence type="predicted"/>
<dbReference type="EMBL" id="CP018820">
    <property type="protein sequence ID" value="APR53101.1"/>
    <property type="molecule type" value="Genomic_DNA"/>
</dbReference>
<dbReference type="InterPro" id="IPR000835">
    <property type="entry name" value="HTH_MarR-typ"/>
</dbReference>
<dbReference type="GO" id="GO:0003677">
    <property type="term" value="F:DNA binding"/>
    <property type="evidence" value="ECO:0007669"/>
    <property type="project" value="UniProtKB-KW"/>
</dbReference>
<sequence>MSGNQNEIGALAPLVGYHLRRASGAFAADFAAAVEGTGMRQVLIGILAIVSNDKGINQGAVGRMLGIKRANMVSLINELVDAGLLEREVDPTDRRAFLLNLSSAGRATLAECLARIEAHEKKMLAGFTDAERATLLDLLGRIERRGGAAS</sequence>
<dbReference type="InterPro" id="IPR023187">
    <property type="entry name" value="Tscrpt_reg_MarR-type_CS"/>
</dbReference>
<dbReference type="GeneID" id="44133341"/>
<evidence type="ECO:0000256" key="3">
    <source>
        <dbReference type="ARBA" id="ARBA00023163"/>
    </source>
</evidence>
<dbReference type="EMBL" id="QQYZ01000001">
    <property type="protein sequence ID" value="RSY90450.1"/>
    <property type="molecule type" value="Genomic_DNA"/>
</dbReference>
<keyword evidence="8" id="KW-1185">Reference proteome</keyword>
<evidence type="ECO:0000313" key="6">
    <source>
        <dbReference type="EMBL" id="RSV04678.1"/>
    </source>
</evidence>
<dbReference type="PRINTS" id="PR00598">
    <property type="entry name" value="HTHMARR"/>
</dbReference>
<dbReference type="SMART" id="SM00347">
    <property type="entry name" value="HTH_MARR"/>
    <property type="match status" value="1"/>
</dbReference>
<dbReference type="Proteomes" id="UP000287746">
    <property type="component" value="Unassembled WGS sequence"/>
</dbReference>